<evidence type="ECO:0000313" key="1">
    <source>
        <dbReference type="EMBL" id="KAF0745798.1"/>
    </source>
</evidence>
<accession>A0A6G0XZ72</accession>
<dbReference type="Proteomes" id="UP000478052">
    <property type="component" value="Unassembled WGS sequence"/>
</dbReference>
<comment type="caution">
    <text evidence="1">The sequence shown here is derived from an EMBL/GenBank/DDBJ whole genome shotgun (WGS) entry which is preliminary data.</text>
</comment>
<organism evidence="1 2">
    <name type="scientific">Aphis craccivora</name>
    <name type="common">Cowpea aphid</name>
    <dbReference type="NCBI Taxonomy" id="307492"/>
    <lineage>
        <taxon>Eukaryota</taxon>
        <taxon>Metazoa</taxon>
        <taxon>Ecdysozoa</taxon>
        <taxon>Arthropoda</taxon>
        <taxon>Hexapoda</taxon>
        <taxon>Insecta</taxon>
        <taxon>Pterygota</taxon>
        <taxon>Neoptera</taxon>
        <taxon>Paraneoptera</taxon>
        <taxon>Hemiptera</taxon>
        <taxon>Sternorrhyncha</taxon>
        <taxon>Aphidomorpha</taxon>
        <taxon>Aphidoidea</taxon>
        <taxon>Aphididae</taxon>
        <taxon>Aphidini</taxon>
        <taxon>Aphis</taxon>
        <taxon>Aphis</taxon>
    </lineage>
</organism>
<sequence length="67" mass="7839">MSENDPPIFPTYGSSLKIKHIMTEFRAYIEPRYTQIFRNTSQNFSDSIELLAATIEFIIKLNLQNKL</sequence>
<keyword evidence="2" id="KW-1185">Reference proteome</keyword>
<protein>
    <submittedName>
        <fullName evidence="1">Uncharacterized protein</fullName>
    </submittedName>
</protein>
<reference evidence="1 2" key="1">
    <citation type="submission" date="2019-08" db="EMBL/GenBank/DDBJ databases">
        <title>Whole genome of Aphis craccivora.</title>
        <authorList>
            <person name="Voronova N.V."/>
            <person name="Shulinski R.S."/>
            <person name="Bandarenka Y.V."/>
            <person name="Zhorov D.G."/>
            <person name="Warner D."/>
        </authorList>
    </citation>
    <scope>NUCLEOTIDE SEQUENCE [LARGE SCALE GENOMIC DNA]</scope>
    <source>
        <strain evidence="1">180601</strain>
        <tissue evidence="1">Whole Body</tissue>
    </source>
</reference>
<gene>
    <name evidence="1" type="ORF">FWK35_00028162</name>
</gene>
<dbReference type="AlphaFoldDB" id="A0A6G0XZ72"/>
<dbReference type="EMBL" id="VUJU01007437">
    <property type="protein sequence ID" value="KAF0745798.1"/>
    <property type="molecule type" value="Genomic_DNA"/>
</dbReference>
<name>A0A6G0XZ72_APHCR</name>
<proteinExistence type="predicted"/>
<evidence type="ECO:0000313" key="2">
    <source>
        <dbReference type="Proteomes" id="UP000478052"/>
    </source>
</evidence>